<reference evidence="7 8" key="1">
    <citation type="submission" date="2016-10" db="EMBL/GenBank/DDBJ databases">
        <title>Complete genome of the TMA-utilizing, human hosted archaeon Methanomethylophilus alvus Gen. nov, sp. nov., strain Mx-05, derived from a pure culture.</title>
        <authorList>
            <person name="Brugere J.-F."/>
            <person name="Ben Hania W."/>
            <person name="Chaudhary P.P."/>
            <person name="Gaci N."/>
            <person name="Borrel G."/>
            <person name="Cao Van Tuat L."/>
            <person name="Fardeau M.-L."/>
            <person name="Harris H.M.B."/>
            <person name="O'Toole P.W."/>
            <person name="Ollivier B."/>
        </authorList>
    </citation>
    <scope>NUCLEOTIDE SEQUENCE [LARGE SCALE GENOMIC DNA]</scope>
    <source>
        <strain evidence="7 8">Mx-05</strain>
    </source>
</reference>
<dbReference type="GeneID" id="41321388"/>
<dbReference type="GO" id="GO:0005829">
    <property type="term" value="C:cytosol"/>
    <property type="evidence" value="ECO:0007669"/>
    <property type="project" value="TreeGrafter"/>
</dbReference>
<dbReference type="EMBL" id="CP017686">
    <property type="protein sequence ID" value="AYQ54761.1"/>
    <property type="molecule type" value="Genomic_DNA"/>
</dbReference>
<name>A0A3G3IG64_9ARCH</name>
<gene>
    <name evidence="7" type="ORF">BKD89_02930</name>
</gene>
<evidence type="ECO:0000256" key="6">
    <source>
        <dbReference type="ARBA" id="ARBA00050038"/>
    </source>
</evidence>
<organism evidence="7 8">
    <name type="scientific">Methanomethylophilus alvi</name>
    <dbReference type="NCBI Taxonomy" id="1291540"/>
    <lineage>
        <taxon>Archaea</taxon>
        <taxon>Methanobacteriati</taxon>
        <taxon>Thermoplasmatota</taxon>
        <taxon>Thermoplasmata</taxon>
        <taxon>Methanomassiliicoccales</taxon>
        <taxon>Methanomethylophilaceae</taxon>
        <taxon>Methanomethylophilus</taxon>
    </lineage>
</organism>
<evidence type="ECO:0000256" key="4">
    <source>
        <dbReference type="ARBA" id="ARBA00038050"/>
    </source>
</evidence>
<dbReference type="PANTHER" id="PTHR12649">
    <property type="entry name" value="PEPTIDYL-TRNA HYDROLASE 2"/>
    <property type="match status" value="1"/>
</dbReference>
<dbReference type="OMA" id="GHAAVEC"/>
<dbReference type="NCBIfam" id="TIGR00283">
    <property type="entry name" value="arch_pth2"/>
    <property type="match status" value="1"/>
</dbReference>
<dbReference type="Gene3D" id="3.40.1490.10">
    <property type="entry name" value="Bit1"/>
    <property type="match status" value="1"/>
</dbReference>
<comment type="catalytic activity">
    <reaction evidence="5">
        <text>an N-acyl-L-alpha-aminoacyl-tRNA + H2O = an N-acyl-L-amino acid + a tRNA + H(+)</text>
        <dbReference type="Rhea" id="RHEA:54448"/>
        <dbReference type="Rhea" id="RHEA-COMP:10123"/>
        <dbReference type="Rhea" id="RHEA-COMP:13883"/>
        <dbReference type="ChEBI" id="CHEBI:15377"/>
        <dbReference type="ChEBI" id="CHEBI:15378"/>
        <dbReference type="ChEBI" id="CHEBI:59874"/>
        <dbReference type="ChEBI" id="CHEBI:78442"/>
        <dbReference type="ChEBI" id="CHEBI:138191"/>
        <dbReference type="EC" id="3.1.1.29"/>
    </reaction>
</comment>
<evidence type="ECO:0000313" key="8">
    <source>
        <dbReference type="Proteomes" id="UP000273278"/>
    </source>
</evidence>
<dbReference type="Pfam" id="PF01981">
    <property type="entry name" value="PTH2"/>
    <property type="match status" value="1"/>
</dbReference>
<evidence type="ECO:0000256" key="1">
    <source>
        <dbReference type="ARBA" id="ARBA00003043"/>
    </source>
</evidence>
<dbReference type="NCBIfam" id="NF003314">
    <property type="entry name" value="PRK04322.1"/>
    <property type="match status" value="1"/>
</dbReference>
<evidence type="ECO:0000313" key="7">
    <source>
        <dbReference type="EMBL" id="AYQ54761.1"/>
    </source>
</evidence>
<dbReference type="InterPro" id="IPR002833">
    <property type="entry name" value="PTH2"/>
</dbReference>
<protein>
    <recommendedName>
        <fullName evidence="6">Peptidyl-tRNA hydrolase</fullName>
        <ecNumber evidence="2">3.1.1.29</ecNumber>
    </recommendedName>
</protein>
<dbReference type="RefSeq" id="WP_015504485.1">
    <property type="nucleotide sequence ID" value="NZ_CAYARL010000033.1"/>
</dbReference>
<dbReference type="SUPFAM" id="SSF102462">
    <property type="entry name" value="Peptidyl-tRNA hydrolase II"/>
    <property type="match status" value="1"/>
</dbReference>
<dbReference type="Proteomes" id="UP000273278">
    <property type="component" value="Chromosome"/>
</dbReference>
<comment type="similarity">
    <text evidence="4">Belongs to the PTH2 family.</text>
</comment>
<dbReference type="PANTHER" id="PTHR12649:SF11">
    <property type="entry name" value="PEPTIDYL-TRNA HYDROLASE 2, MITOCHONDRIAL"/>
    <property type="match status" value="1"/>
</dbReference>
<proteinExistence type="inferred from homology"/>
<sequence length="124" mass="13391">MSFFDRDSEYKVVILMRQDVKMSKGKSAAQACHAAVACALASKKKNPSAFAEWDGCGQKIAVLKVEGERALFEFKAIADQQGITNSIVCDAGRTEVDPGTYTCLGIGPEKQSVIDKITGDLKML</sequence>
<comment type="function">
    <text evidence="1">The natural substrate for this enzyme may be peptidyl-tRNAs which drop off the ribosome during protein synthesis.</text>
</comment>
<dbReference type="FunFam" id="3.40.1490.10:FF:000001">
    <property type="entry name" value="Peptidyl-tRNA hydrolase 2"/>
    <property type="match status" value="1"/>
</dbReference>
<dbReference type="InterPro" id="IPR023476">
    <property type="entry name" value="Pep_tRNA_hydro_II_dom_sf"/>
</dbReference>
<keyword evidence="3 7" id="KW-0378">Hydrolase</keyword>
<evidence type="ECO:0000256" key="2">
    <source>
        <dbReference type="ARBA" id="ARBA00013260"/>
    </source>
</evidence>
<dbReference type="EC" id="3.1.1.29" evidence="2"/>
<evidence type="ECO:0000256" key="3">
    <source>
        <dbReference type="ARBA" id="ARBA00022801"/>
    </source>
</evidence>
<accession>A0A3G3IG64</accession>
<evidence type="ECO:0000256" key="5">
    <source>
        <dbReference type="ARBA" id="ARBA00048707"/>
    </source>
</evidence>
<dbReference type="GO" id="GO:0004045">
    <property type="term" value="F:peptidyl-tRNA hydrolase activity"/>
    <property type="evidence" value="ECO:0007669"/>
    <property type="project" value="UniProtKB-EC"/>
</dbReference>
<dbReference type="AlphaFoldDB" id="A0A3G3IG64"/>